<dbReference type="InterPro" id="IPR058595">
    <property type="entry name" value="Avidin-like"/>
</dbReference>
<proteinExistence type="predicted"/>
<evidence type="ECO:0000313" key="2">
    <source>
        <dbReference type="Proteomes" id="UP000651057"/>
    </source>
</evidence>
<sequence length="114" mass="12657">MFNLNSKKFIAIENNKGLSSNETIFRYYQNDKIITGSYKGGAIFKGTIVGKQTGSNTIELLFQCITDNGELKSGESKGTITKDSSGKLQLRFVWTWLNGDQTGGTSEYIELIDE</sequence>
<gene>
    <name evidence="1" type="ORF">JJQ60_10165</name>
</gene>
<dbReference type="RefSeq" id="WP_201919289.1">
    <property type="nucleotide sequence ID" value="NZ_BAABAX010000005.1"/>
</dbReference>
<dbReference type="AlphaFoldDB" id="A0A936ZR48"/>
<reference evidence="1" key="1">
    <citation type="submission" date="2021-01" db="EMBL/GenBank/DDBJ databases">
        <authorList>
            <person name="Zhong Y.L."/>
        </authorList>
    </citation>
    <scope>NUCLEOTIDE SEQUENCE</scope>
    <source>
        <strain evidence="1">KCTC 23302</strain>
    </source>
</reference>
<protein>
    <recommendedName>
        <fullName evidence="3">N-acetylglutamate synthase</fullName>
    </recommendedName>
</protein>
<name>A0A936ZR48_9FLAO</name>
<keyword evidence="2" id="KW-1185">Reference proteome</keyword>
<accession>A0A936ZR48</accession>
<evidence type="ECO:0000313" key="1">
    <source>
        <dbReference type="EMBL" id="MBL0683882.1"/>
    </source>
</evidence>
<comment type="caution">
    <text evidence="1">The sequence shown here is derived from an EMBL/GenBank/DDBJ whole genome shotgun (WGS) entry which is preliminary data.</text>
</comment>
<evidence type="ECO:0008006" key="3">
    <source>
        <dbReference type="Google" id="ProtNLM"/>
    </source>
</evidence>
<organism evidence="1 2">
    <name type="scientific">Aquimarina mytili</name>
    <dbReference type="NCBI Taxonomy" id="874423"/>
    <lineage>
        <taxon>Bacteria</taxon>
        <taxon>Pseudomonadati</taxon>
        <taxon>Bacteroidota</taxon>
        <taxon>Flavobacteriia</taxon>
        <taxon>Flavobacteriales</taxon>
        <taxon>Flavobacteriaceae</taxon>
        <taxon>Aquimarina</taxon>
    </lineage>
</organism>
<dbReference type="Pfam" id="PF26421">
    <property type="entry name" value="Avidin_like"/>
    <property type="match status" value="1"/>
</dbReference>
<dbReference type="Proteomes" id="UP000651057">
    <property type="component" value="Unassembled WGS sequence"/>
</dbReference>
<dbReference type="EMBL" id="JAERQJ010000003">
    <property type="protein sequence ID" value="MBL0683882.1"/>
    <property type="molecule type" value="Genomic_DNA"/>
</dbReference>